<keyword evidence="17" id="KW-1185">Reference proteome</keyword>
<comment type="similarity">
    <text evidence="3">Belongs to the cytochrome c oxidase VIIa family.</text>
</comment>
<dbReference type="PANTHER" id="PTHR10510:SF15">
    <property type="entry name" value="CYTOCHROME C OXIDASE SUBUNIT 7A2, MITOCHONDRIAL"/>
    <property type="match status" value="1"/>
</dbReference>
<keyword evidence="4 15" id="KW-0812">Transmembrane</keyword>
<dbReference type="InterPro" id="IPR036539">
    <property type="entry name" value="Cyt_c_oxidase_su7a_sf"/>
</dbReference>
<dbReference type="Ensembl" id="ENSCPGT00000018593.1">
    <property type="protein sequence ID" value="ENSCPGP00000017005.1"/>
    <property type="gene ID" value="ENSCPGG00000011921.1"/>
</dbReference>
<comment type="pathway">
    <text evidence="2">Energy metabolism; oxidative phosphorylation.</text>
</comment>
<dbReference type="AlphaFoldDB" id="A0A8C3PPE4"/>
<evidence type="ECO:0000256" key="14">
    <source>
        <dbReference type="SAM" id="MobiDB-lite"/>
    </source>
</evidence>
<evidence type="ECO:0000256" key="9">
    <source>
        <dbReference type="ARBA" id="ARBA00023002"/>
    </source>
</evidence>
<protein>
    <recommendedName>
        <fullName evidence="12">Cytochrome c oxidase subunit 7A2, mitochondrial</fullName>
    </recommendedName>
    <alternativeName>
        <fullName evidence="13">Cytochrome c oxidase subunit VIIa-liver/heart</fullName>
    </alternativeName>
</protein>
<comment type="subcellular location">
    <subcellularLocation>
        <location evidence="1">Mitochondrion inner membrane</location>
        <topology evidence="1">Single-pass membrane protein</topology>
    </subcellularLocation>
</comment>
<dbReference type="Pfam" id="PF02238">
    <property type="entry name" value="COX7a"/>
    <property type="match status" value="1"/>
</dbReference>
<keyword evidence="7 15" id="KW-1133">Transmembrane helix</keyword>
<evidence type="ECO:0000256" key="8">
    <source>
        <dbReference type="ARBA" id="ARBA00022990"/>
    </source>
</evidence>
<keyword evidence="5" id="KW-0999">Mitochondrion inner membrane</keyword>
<evidence type="ECO:0000256" key="5">
    <source>
        <dbReference type="ARBA" id="ARBA00022792"/>
    </source>
</evidence>
<feature type="transmembrane region" description="Helical" evidence="15">
    <location>
        <begin position="183"/>
        <end position="204"/>
    </location>
</feature>
<dbReference type="GO" id="GO:0006123">
    <property type="term" value="P:mitochondrial electron transport, cytochrome c to oxygen"/>
    <property type="evidence" value="ECO:0007669"/>
    <property type="project" value="InterPro"/>
</dbReference>
<reference evidence="16" key="2">
    <citation type="submission" date="2025-09" db="UniProtKB">
        <authorList>
            <consortium name="Ensembl"/>
        </authorList>
    </citation>
    <scope>IDENTIFICATION</scope>
</reference>
<dbReference type="InterPro" id="IPR003177">
    <property type="entry name" value="Cytc_oxidase_su7a_met"/>
</dbReference>
<evidence type="ECO:0000256" key="11">
    <source>
        <dbReference type="ARBA" id="ARBA00023136"/>
    </source>
</evidence>
<dbReference type="GO" id="GO:0005743">
    <property type="term" value="C:mitochondrial inner membrane"/>
    <property type="evidence" value="ECO:0007669"/>
    <property type="project" value="UniProtKB-SubCell"/>
</dbReference>
<dbReference type="GO" id="GO:0097250">
    <property type="term" value="P:mitochondrial respirasome assembly"/>
    <property type="evidence" value="ECO:0007669"/>
    <property type="project" value="TreeGrafter"/>
</dbReference>
<evidence type="ECO:0000256" key="10">
    <source>
        <dbReference type="ARBA" id="ARBA00023128"/>
    </source>
</evidence>
<dbReference type="CDD" id="cd00928">
    <property type="entry name" value="Cyt_c_Oxidase_VIIa"/>
    <property type="match status" value="1"/>
</dbReference>
<keyword evidence="10" id="KW-0496">Mitochondrion</keyword>
<dbReference type="GO" id="GO:0016491">
    <property type="term" value="F:oxidoreductase activity"/>
    <property type="evidence" value="ECO:0007669"/>
    <property type="project" value="UniProtKB-KW"/>
</dbReference>
<keyword evidence="6" id="KW-0809">Transit peptide</keyword>
<evidence type="ECO:0000256" key="12">
    <source>
        <dbReference type="ARBA" id="ARBA00040282"/>
    </source>
</evidence>
<organism evidence="16 17">
    <name type="scientific">Calidris pygmaea</name>
    <name type="common">Spoon-billed sandpiper</name>
    <dbReference type="NCBI Taxonomy" id="425635"/>
    <lineage>
        <taxon>Eukaryota</taxon>
        <taxon>Metazoa</taxon>
        <taxon>Chordata</taxon>
        <taxon>Craniata</taxon>
        <taxon>Vertebrata</taxon>
        <taxon>Euteleostomi</taxon>
        <taxon>Archelosauria</taxon>
        <taxon>Archosauria</taxon>
        <taxon>Dinosauria</taxon>
        <taxon>Saurischia</taxon>
        <taxon>Theropoda</taxon>
        <taxon>Coelurosauria</taxon>
        <taxon>Aves</taxon>
        <taxon>Neognathae</taxon>
        <taxon>Neoaves</taxon>
        <taxon>Charadriiformes</taxon>
        <taxon>Scolopacidae</taxon>
        <taxon>Calidris</taxon>
    </lineage>
</organism>
<evidence type="ECO:0000313" key="17">
    <source>
        <dbReference type="Proteomes" id="UP000694419"/>
    </source>
</evidence>
<keyword evidence="9" id="KW-0560">Oxidoreductase</keyword>
<name>A0A8C3PPE4_9CHAR</name>
<dbReference type="Proteomes" id="UP000694419">
    <property type="component" value="Unplaced"/>
</dbReference>
<dbReference type="GO" id="GO:0045277">
    <property type="term" value="C:respiratory chain complex IV"/>
    <property type="evidence" value="ECO:0007669"/>
    <property type="project" value="InterPro"/>
</dbReference>
<reference evidence="16" key="1">
    <citation type="submission" date="2025-08" db="UniProtKB">
        <authorList>
            <consortium name="Ensembl"/>
        </authorList>
    </citation>
    <scope>IDENTIFICATION</scope>
</reference>
<dbReference type="FunFam" id="4.10.91.10:FF:000001">
    <property type="entry name" value="Cytochrome c oxidase subunit 7A1, mitochondrial"/>
    <property type="match status" value="1"/>
</dbReference>
<dbReference type="Gene3D" id="4.10.91.10">
    <property type="entry name" value="Cytochrome c oxidase, subunit VIIa"/>
    <property type="match status" value="1"/>
</dbReference>
<evidence type="ECO:0000256" key="6">
    <source>
        <dbReference type="ARBA" id="ARBA00022946"/>
    </source>
</evidence>
<evidence type="ECO:0000256" key="15">
    <source>
        <dbReference type="SAM" id="Phobius"/>
    </source>
</evidence>
<evidence type="ECO:0000256" key="2">
    <source>
        <dbReference type="ARBA" id="ARBA00004673"/>
    </source>
</evidence>
<evidence type="ECO:0000256" key="4">
    <source>
        <dbReference type="ARBA" id="ARBA00022692"/>
    </source>
</evidence>
<keyword evidence="11 15" id="KW-0472">Membrane</keyword>
<dbReference type="SUPFAM" id="SSF81419">
    <property type="entry name" value="Mitochondrial cytochrome c oxidase subunit VIIa"/>
    <property type="match status" value="1"/>
</dbReference>
<feature type="region of interest" description="Disordered" evidence="14">
    <location>
        <begin position="35"/>
        <end position="75"/>
    </location>
</feature>
<dbReference type="PANTHER" id="PTHR10510">
    <property type="entry name" value="CYTOCHROME C OXIDASE POLYPEPTIDE 7A"/>
    <property type="match status" value="1"/>
</dbReference>
<keyword evidence="8" id="KW-0007">Acetylation</keyword>
<sequence>GLPGAWCSPPNLPQAFPLRPPPLFYGGKPVVKGRGGEWPFPDQPGNSGGAFEAQRSSRSRRHLPPPLSGRTDCNGDAGGWGGALGSIGRRSGLAGGGGGCLYGSGGREEEGYFRFRCPCCRREVTGPRGAMWRNLLSLRQLSQRTISTASRRQFENRVPEKQKLFQEDNGIPVHLKGGAMDSVLYRVTMGLSVFGTAYVVYQLLVASMPKKQ</sequence>
<dbReference type="GO" id="GO:0002082">
    <property type="term" value="P:regulation of oxidative phosphorylation"/>
    <property type="evidence" value="ECO:0007669"/>
    <property type="project" value="TreeGrafter"/>
</dbReference>
<evidence type="ECO:0000256" key="3">
    <source>
        <dbReference type="ARBA" id="ARBA00009331"/>
    </source>
</evidence>
<evidence type="ECO:0000256" key="7">
    <source>
        <dbReference type="ARBA" id="ARBA00022989"/>
    </source>
</evidence>
<evidence type="ECO:0000256" key="1">
    <source>
        <dbReference type="ARBA" id="ARBA00004434"/>
    </source>
</evidence>
<proteinExistence type="inferred from homology"/>
<accession>A0A8C3PPE4</accession>
<evidence type="ECO:0000313" key="16">
    <source>
        <dbReference type="Ensembl" id="ENSCPGP00000017005.1"/>
    </source>
</evidence>
<dbReference type="InterPro" id="IPR039297">
    <property type="entry name" value="COX7a"/>
</dbReference>
<evidence type="ECO:0000256" key="13">
    <source>
        <dbReference type="ARBA" id="ARBA00042325"/>
    </source>
</evidence>